<sequence length="338" mass="38237">MEKGKNRLTINDIAKLAGVSKGTVSYVLNNKPGVSEEVREKILRIIEEYKYKPNKLAQALAGKRTNFIALVIPDIIDVFYAKIIKGVEKTLSKYGYFLNLYSTHANPEKEHQVFDFLNMGIVDGVIIMAYHINENFIKKIMDTKTPFVFIDYPHDNDSVYSVIVDNEEGGFKATEYLISLGHRKIAFIHGSKEAWDSELRFKGYLKALKKYDIPLNEKLILRGDFTKEGGYKAVKDLLNSNEKFTAIFSANDHMAFGAIKALKEEGLRVPEDISIIGFDNIEASALSNPPLTTIMQPIYQLGEVSAKILIKLLSGEKLDQKKYLLKTQLIERKSCSKI</sequence>
<name>A0A7V3ZKL4_DICTH</name>
<evidence type="ECO:0000256" key="2">
    <source>
        <dbReference type="ARBA" id="ARBA00023125"/>
    </source>
</evidence>
<dbReference type="PROSITE" id="PS50932">
    <property type="entry name" value="HTH_LACI_2"/>
    <property type="match status" value="1"/>
</dbReference>
<reference evidence="7" key="1">
    <citation type="journal article" date="2020" name="mSystems">
        <title>Genome- and Community-Level Interaction Insights into Carbon Utilization and Element Cycling Functions of Hydrothermarchaeota in Hydrothermal Sediment.</title>
        <authorList>
            <person name="Zhou Z."/>
            <person name="Liu Y."/>
            <person name="Xu W."/>
            <person name="Pan J."/>
            <person name="Luo Z.H."/>
            <person name="Li M."/>
        </authorList>
    </citation>
    <scope>NUCLEOTIDE SEQUENCE [LARGE SCALE GENOMIC DNA]</scope>
    <source>
        <strain evidence="7">SpSt-70</strain>
    </source>
</reference>
<dbReference type="PANTHER" id="PTHR30146:SF109">
    <property type="entry name" value="HTH-TYPE TRANSCRIPTIONAL REGULATOR GALS"/>
    <property type="match status" value="1"/>
</dbReference>
<keyword evidence="3" id="KW-0804">Transcription</keyword>
<dbReference type="InterPro" id="IPR010982">
    <property type="entry name" value="Lambda_DNA-bd_dom_sf"/>
</dbReference>
<evidence type="ECO:0000313" key="7">
    <source>
        <dbReference type="EMBL" id="HGK24570.1"/>
    </source>
</evidence>
<dbReference type="InterPro" id="IPR001647">
    <property type="entry name" value="HTH_TetR"/>
</dbReference>
<accession>A0A7V3ZKL4</accession>
<proteinExistence type="predicted"/>
<evidence type="ECO:0000256" key="4">
    <source>
        <dbReference type="PROSITE-ProRule" id="PRU00335"/>
    </source>
</evidence>
<dbReference type="PANTHER" id="PTHR30146">
    <property type="entry name" value="LACI-RELATED TRANSCRIPTIONAL REPRESSOR"/>
    <property type="match status" value="1"/>
</dbReference>
<dbReference type="GO" id="GO:0000976">
    <property type="term" value="F:transcription cis-regulatory region binding"/>
    <property type="evidence" value="ECO:0007669"/>
    <property type="project" value="TreeGrafter"/>
</dbReference>
<feature type="domain" description="HTH tetR-type" evidence="6">
    <location>
        <begin position="1"/>
        <end position="46"/>
    </location>
</feature>
<evidence type="ECO:0000259" key="5">
    <source>
        <dbReference type="PROSITE" id="PS50932"/>
    </source>
</evidence>
<dbReference type="SUPFAM" id="SSF53822">
    <property type="entry name" value="Periplasmic binding protein-like I"/>
    <property type="match status" value="1"/>
</dbReference>
<dbReference type="RefSeq" id="WP_149122318.1">
    <property type="nucleotide sequence ID" value="NZ_VTFL01000001.1"/>
</dbReference>
<evidence type="ECO:0000256" key="3">
    <source>
        <dbReference type="ARBA" id="ARBA00023163"/>
    </source>
</evidence>
<dbReference type="Pfam" id="PF13377">
    <property type="entry name" value="Peripla_BP_3"/>
    <property type="match status" value="1"/>
</dbReference>
<evidence type="ECO:0000259" key="6">
    <source>
        <dbReference type="PROSITE" id="PS50977"/>
    </source>
</evidence>
<dbReference type="CDD" id="cd06267">
    <property type="entry name" value="PBP1_LacI_sugar_binding-like"/>
    <property type="match status" value="1"/>
</dbReference>
<gene>
    <name evidence="7" type="ORF">ENU78_09145</name>
</gene>
<dbReference type="AlphaFoldDB" id="A0A7V3ZKL4"/>
<dbReference type="SMART" id="SM00354">
    <property type="entry name" value="HTH_LACI"/>
    <property type="match status" value="1"/>
</dbReference>
<dbReference type="Gene3D" id="3.40.50.2300">
    <property type="match status" value="2"/>
</dbReference>
<dbReference type="CDD" id="cd01392">
    <property type="entry name" value="HTH_LacI"/>
    <property type="match status" value="1"/>
</dbReference>
<feature type="domain" description="HTH lacI-type" evidence="5">
    <location>
        <begin position="8"/>
        <end position="62"/>
    </location>
</feature>
<comment type="caution">
    <text evidence="7">The sequence shown here is derived from an EMBL/GenBank/DDBJ whole genome shotgun (WGS) entry which is preliminary data.</text>
</comment>
<dbReference type="Pfam" id="PF00356">
    <property type="entry name" value="LacI"/>
    <property type="match status" value="1"/>
</dbReference>
<dbReference type="Gene3D" id="1.10.260.40">
    <property type="entry name" value="lambda repressor-like DNA-binding domains"/>
    <property type="match status" value="1"/>
</dbReference>
<dbReference type="PROSITE" id="PS00356">
    <property type="entry name" value="HTH_LACI_1"/>
    <property type="match status" value="1"/>
</dbReference>
<dbReference type="SUPFAM" id="SSF47413">
    <property type="entry name" value="lambda repressor-like DNA-binding domains"/>
    <property type="match status" value="1"/>
</dbReference>
<keyword evidence="2 4" id="KW-0238">DNA-binding</keyword>
<organism evidence="7">
    <name type="scientific">Dictyoglomus thermophilum</name>
    <dbReference type="NCBI Taxonomy" id="14"/>
    <lineage>
        <taxon>Bacteria</taxon>
        <taxon>Pseudomonadati</taxon>
        <taxon>Dictyoglomota</taxon>
        <taxon>Dictyoglomia</taxon>
        <taxon>Dictyoglomales</taxon>
        <taxon>Dictyoglomaceae</taxon>
        <taxon>Dictyoglomus</taxon>
    </lineage>
</organism>
<dbReference type="InterPro" id="IPR000843">
    <property type="entry name" value="HTH_LacI"/>
</dbReference>
<dbReference type="PROSITE" id="PS50977">
    <property type="entry name" value="HTH_TETR_2"/>
    <property type="match status" value="1"/>
</dbReference>
<dbReference type="EMBL" id="DTDV01000023">
    <property type="protein sequence ID" value="HGK24570.1"/>
    <property type="molecule type" value="Genomic_DNA"/>
</dbReference>
<dbReference type="InterPro" id="IPR046335">
    <property type="entry name" value="LacI/GalR-like_sensor"/>
</dbReference>
<dbReference type="InterPro" id="IPR028082">
    <property type="entry name" value="Peripla_BP_I"/>
</dbReference>
<keyword evidence="1" id="KW-0805">Transcription regulation</keyword>
<evidence type="ECO:0000256" key="1">
    <source>
        <dbReference type="ARBA" id="ARBA00023015"/>
    </source>
</evidence>
<dbReference type="PRINTS" id="PR00036">
    <property type="entry name" value="HTHLACI"/>
</dbReference>
<feature type="DNA-binding region" description="H-T-H motif" evidence="4">
    <location>
        <begin position="9"/>
        <end position="28"/>
    </location>
</feature>
<protein>
    <submittedName>
        <fullName evidence="7">LacI family transcriptional regulator</fullName>
    </submittedName>
</protein>
<dbReference type="GO" id="GO:0003700">
    <property type="term" value="F:DNA-binding transcription factor activity"/>
    <property type="evidence" value="ECO:0007669"/>
    <property type="project" value="TreeGrafter"/>
</dbReference>